<keyword evidence="2" id="KW-0472">Membrane</keyword>
<gene>
    <name evidence="4" type="ORF">ACA1_076760</name>
</gene>
<dbReference type="Proteomes" id="UP000011083">
    <property type="component" value="Unassembled WGS sequence"/>
</dbReference>
<dbReference type="KEGG" id="acan:ACA1_076760"/>
<evidence type="ECO:0008006" key="6">
    <source>
        <dbReference type="Google" id="ProtNLM"/>
    </source>
</evidence>
<evidence type="ECO:0000313" key="5">
    <source>
        <dbReference type="Proteomes" id="UP000011083"/>
    </source>
</evidence>
<dbReference type="OMA" id="TNQHSCS"/>
<dbReference type="PANTHER" id="PTHR35170">
    <property type="entry name" value="PROTEIN DD3-3"/>
    <property type="match status" value="1"/>
</dbReference>
<name>L8GM46_ACACF</name>
<evidence type="ECO:0000256" key="2">
    <source>
        <dbReference type="SAM" id="Phobius"/>
    </source>
</evidence>
<feature type="transmembrane region" description="Helical" evidence="2">
    <location>
        <begin position="549"/>
        <end position="575"/>
    </location>
</feature>
<keyword evidence="2" id="KW-1133">Transmembrane helix</keyword>
<dbReference type="EMBL" id="KB008074">
    <property type="protein sequence ID" value="ELR13823.1"/>
    <property type="molecule type" value="Genomic_DNA"/>
</dbReference>
<dbReference type="RefSeq" id="XP_004335836.1">
    <property type="nucleotide sequence ID" value="XM_004335788.1"/>
</dbReference>
<accession>L8GM46</accession>
<dbReference type="PANTHER" id="PTHR35170:SF1">
    <property type="entry name" value="PROTEIN DD3-3"/>
    <property type="match status" value="1"/>
</dbReference>
<dbReference type="GeneID" id="14914359"/>
<sequence length="595" mass="66861">MARLGTVAVAVAILMMVVGGAWGDVYMHCPRGCNNRLNEESNNGKGGYAWGPKMYYYSGSQLMVEWTNQHGCGPDSKQRNVHCELILQYTCGEQVRDGLTTESIPDDPNTYNEKAADTLNNNGKQAYKYGMHESYAYYQDCKLRERNKGLFLADQKPGPSARNTRQNPGGGRSGFECPEERDYYPYWHPTPWKDIAVLTSDVSRCDYYKENTENAKGRGYCSNPKLNNEAQCKANKGTWLTAPAHGGGLDCLEAPLSRDNHLGNTPTGWASSYNWTIPDDPNENCVLRLRYNISVGDYDAWNTYSDQNLDKTKGIKSPIRNNPTVQFEREDTPVIKARNLTLALNTAQTGRTFQDRSYTFSIRSRPSNIGPMDKIFNLNVRGKRGNIVQVFPCVEYDFVPTTLNVRPNDHIHIQWTGSIYNPKNNDGEGTYGTDMSNLVQVENLDDNVPLTYSDSRHFFGEEARMSLAHLNQKECDTLAQLIARLGTDQNTINRDPRNCAKLNAASTYQDQGLHKVGASQTGAYMFISTRNNNFSNRSQKMTIISIPFLPVWAIVLVVLAGTACLASIGLSWFALWVRYHPDSRAANVWNRMSVN</sequence>
<dbReference type="STRING" id="1257118.L8GM46"/>
<dbReference type="VEuPathDB" id="AmoebaDB:ACA1_076760"/>
<feature type="region of interest" description="Disordered" evidence="1">
    <location>
        <begin position="152"/>
        <end position="175"/>
    </location>
</feature>
<feature type="signal peptide" evidence="3">
    <location>
        <begin position="1"/>
        <end position="23"/>
    </location>
</feature>
<feature type="chain" id="PRO_5003989883" description="Protein DD3-3" evidence="3">
    <location>
        <begin position="24"/>
        <end position="595"/>
    </location>
</feature>
<dbReference type="InterPro" id="IPR053320">
    <property type="entry name" value="Protein_DD3-3_O-glyco"/>
</dbReference>
<evidence type="ECO:0000256" key="3">
    <source>
        <dbReference type="SAM" id="SignalP"/>
    </source>
</evidence>
<dbReference type="OrthoDB" id="167398at2759"/>
<keyword evidence="5" id="KW-1185">Reference proteome</keyword>
<evidence type="ECO:0000256" key="1">
    <source>
        <dbReference type="SAM" id="MobiDB-lite"/>
    </source>
</evidence>
<dbReference type="AlphaFoldDB" id="L8GM46"/>
<organism evidence="4 5">
    <name type="scientific">Acanthamoeba castellanii (strain ATCC 30010 / Neff)</name>
    <dbReference type="NCBI Taxonomy" id="1257118"/>
    <lineage>
        <taxon>Eukaryota</taxon>
        <taxon>Amoebozoa</taxon>
        <taxon>Discosea</taxon>
        <taxon>Longamoebia</taxon>
        <taxon>Centramoebida</taxon>
        <taxon>Acanthamoebidae</taxon>
        <taxon>Acanthamoeba</taxon>
    </lineage>
</organism>
<keyword evidence="2" id="KW-0812">Transmembrane</keyword>
<reference evidence="4 5" key="1">
    <citation type="journal article" date="2013" name="Genome Biol.">
        <title>Genome of Acanthamoeba castellanii highlights extensive lateral gene transfer and early evolution of tyrosine kinase signaling.</title>
        <authorList>
            <person name="Clarke M."/>
            <person name="Lohan A.J."/>
            <person name="Liu B."/>
            <person name="Lagkouvardos I."/>
            <person name="Roy S."/>
            <person name="Zafar N."/>
            <person name="Bertelli C."/>
            <person name="Schilde C."/>
            <person name="Kianianmomeni A."/>
            <person name="Burglin T.R."/>
            <person name="Frech C."/>
            <person name="Turcotte B."/>
            <person name="Kopec K.O."/>
            <person name="Synnott J.M."/>
            <person name="Choo C."/>
            <person name="Paponov I."/>
            <person name="Finkler A."/>
            <person name="Soon Heng Tan C."/>
            <person name="Hutchins A.P."/>
            <person name="Weinmeier T."/>
            <person name="Rattei T."/>
            <person name="Chu J.S."/>
            <person name="Gimenez G."/>
            <person name="Irimia M."/>
            <person name="Rigden D.J."/>
            <person name="Fitzpatrick D.A."/>
            <person name="Lorenzo-Morales J."/>
            <person name="Bateman A."/>
            <person name="Chiu C.H."/>
            <person name="Tang P."/>
            <person name="Hegemann P."/>
            <person name="Fromm H."/>
            <person name="Raoult D."/>
            <person name="Greub G."/>
            <person name="Miranda-Saavedra D."/>
            <person name="Chen N."/>
            <person name="Nash P."/>
            <person name="Ginger M.L."/>
            <person name="Horn M."/>
            <person name="Schaap P."/>
            <person name="Caler L."/>
            <person name="Loftus B."/>
        </authorList>
    </citation>
    <scope>NUCLEOTIDE SEQUENCE [LARGE SCALE GENOMIC DNA]</scope>
    <source>
        <strain evidence="4 5">Neff</strain>
    </source>
</reference>
<protein>
    <recommendedName>
        <fullName evidence="6">Protein DD3-3</fullName>
    </recommendedName>
</protein>
<proteinExistence type="predicted"/>
<keyword evidence="3" id="KW-0732">Signal</keyword>
<evidence type="ECO:0000313" key="4">
    <source>
        <dbReference type="EMBL" id="ELR13823.1"/>
    </source>
</evidence>